<evidence type="ECO:0000313" key="2">
    <source>
        <dbReference type="EMBL" id="KAA0193408.1"/>
    </source>
</evidence>
<comment type="caution">
    <text evidence="2">The sequence shown here is derived from an EMBL/GenBank/DDBJ whole genome shotgun (WGS) entry which is preliminary data.</text>
</comment>
<evidence type="ECO:0000256" key="1">
    <source>
        <dbReference type="SAM" id="MobiDB-lite"/>
    </source>
</evidence>
<organism evidence="2 3">
    <name type="scientific">Fasciolopsis buskii</name>
    <dbReference type="NCBI Taxonomy" id="27845"/>
    <lineage>
        <taxon>Eukaryota</taxon>
        <taxon>Metazoa</taxon>
        <taxon>Spiralia</taxon>
        <taxon>Lophotrochozoa</taxon>
        <taxon>Platyhelminthes</taxon>
        <taxon>Trematoda</taxon>
        <taxon>Digenea</taxon>
        <taxon>Plagiorchiida</taxon>
        <taxon>Echinostomata</taxon>
        <taxon>Echinostomatoidea</taxon>
        <taxon>Fasciolidae</taxon>
        <taxon>Fasciolopsis</taxon>
    </lineage>
</organism>
<dbReference type="AlphaFoldDB" id="A0A8E0RTQ2"/>
<gene>
    <name evidence="2" type="ORF">FBUS_02823</name>
</gene>
<keyword evidence="3" id="KW-1185">Reference proteome</keyword>
<proteinExistence type="predicted"/>
<dbReference type="EMBL" id="LUCM01005042">
    <property type="protein sequence ID" value="KAA0193408.1"/>
    <property type="molecule type" value="Genomic_DNA"/>
</dbReference>
<evidence type="ECO:0000313" key="3">
    <source>
        <dbReference type="Proteomes" id="UP000728185"/>
    </source>
</evidence>
<protein>
    <submittedName>
        <fullName evidence="2">Uncharacterized protein</fullName>
    </submittedName>
</protein>
<feature type="compositionally biased region" description="Acidic residues" evidence="1">
    <location>
        <begin position="133"/>
        <end position="142"/>
    </location>
</feature>
<reference evidence="2" key="1">
    <citation type="submission" date="2019-05" db="EMBL/GenBank/DDBJ databases">
        <title>Annotation for the trematode Fasciolopsis buski.</title>
        <authorList>
            <person name="Choi Y.-J."/>
        </authorList>
    </citation>
    <scope>NUCLEOTIDE SEQUENCE</scope>
    <source>
        <strain evidence="2">HT</strain>
        <tissue evidence="2">Whole worm</tissue>
    </source>
</reference>
<sequence length="479" mass="54014">MTSPSRDACAAMIGRQLESGVSVPSDWRISRSHIRASSSMELLKTCVPYSSSATSSGYWEDYDSVGNGANENANNARPISEKLPHLNRSYCSMNTTGWSPVEETGSQVPATKAGRRRTKMSYRNIFGSFDLERSDEEEEEEYDKDRTKSPGSVKKRVPGPTIQMQQSTELLRSESQHQLDASFKFCLTQISFSQLYFNLKYNETLNHETTRYVLKIVNFALQFYSRMQLPHLTNEIHLNQNKRCTLSDRVFPRQNSAPISSSLLPSALVEYGMPPDQWNHGGISAVRRSEACISCDASDSDDDGCNSEGERPEPRTLFEAALRRARLADSQREVNMSVNNKSGRAMPDWGSPIHMFRQTAVVPESTEVMKSSEISKEGLNSKITKHPPLFDDRTDHCVAGLDSPLSCYTDRRVNRADSPDILPHPGDLDWCTGIENWLNNRPTWLYQTQTVGRLFLYRPFAVFLSDNDSFCCFMSGLCP</sequence>
<accession>A0A8E0RTQ2</accession>
<dbReference type="Proteomes" id="UP000728185">
    <property type="component" value="Unassembled WGS sequence"/>
</dbReference>
<feature type="region of interest" description="Disordered" evidence="1">
    <location>
        <begin position="133"/>
        <end position="158"/>
    </location>
</feature>
<name>A0A8E0RTQ2_9TREM</name>